<evidence type="ECO:0000256" key="4">
    <source>
        <dbReference type="ARBA" id="ARBA00023242"/>
    </source>
</evidence>
<sequence>MIDDLNDGVDQRSLSEDEGRNSDNNENEPINNDQQDDNENNDEAGRRIDPKTSKKRIVRNPIPKLNPARLKGPKGVHTIEEYFKGFKFYGKGHEKHDLNRVMKRLEHWGHRLFPKYQFDDFLEKLEALGTKKELQTFLTRYRRDMMLDEVIIRDEDDAVDEREKSPEPVDEFDLLIAEQIEKTKQAATTVETTQRNNDIFDSLLNSQSQKISSSSQQVNNSESNNTTESEEEIKKRIERNRQQAIERRRAKLQQDGQIKRAKTSDASIASLEIEIAEEVSRPSNNLSVTNESDSKVQTPAINDKEQTPTLTDEEINSIFNSDTQSSDYTDIQNTGMFNVNQQLSSTIDNNLNNTNVPRSLLTDEELEREINEAVTQFAQQKKRTHST</sequence>
<feature type="region of interest" description="Disordered" evidence="7">
    <location>
        <begin position="282"/>
        <end position="304"/>
    </location>
</feature>
<feature type="compositionally biased region" description="Basic and acidic residues" evidence="7">
    <location>
        <begin position="43"/>
        <end position="52"/>
    </location>
</feature>
<dbReference type="Pfam" id="PF07962">
    <property type="entry name" value="Swi3"/>
    <property type="match status" value="1"/>
</dbReference>
<evidence type="ECO:0000256" key="1">
    <source>
        <dbReference type="ARBA" id="ARBA00004123"/>
    </source>
</evidence>
<dbReference type="AlphaFoldDB" id="A0AAV7I8F7"/>
<dbReference type="PANTHER" id="PTHR13220">
    <property type="entry name" value="TIMELESS INTERACTING-RELATED"/>
    <property type="match status" value="1"/>
</dbReference>
<comment type="similarity">
    <text evidence="2 6">Belongs to the CSM3 family.</text>
</comment>
<protein>
    <recommendedName>
        <fullName evidence="6">TIMELESS-interacting protein</fullName>
    </recommendedName>
</protein>
<feature type="domain" description="Chromosome segregation in meiosis protein 3" evidence="8">
    <location>
        <begin position="64"/>
        <end position="145"/>
    </location>
</feature>
<dbReference type="InterPro" id="IPR012923">
    <property type="entry name" value="Csm3"/>
</dbReference>
<comment type="subcellular location">
    <subcellularLocation>
        <location evidence="1 6">Nucleus</location>
    </subcellularLocation>
</comment>
<keyword evidence="3 6" id="KW-0227">DNA damage</keyword>
<accession>A0AAV7I8F7</accession>
<evidence type="ECO:0000313" key="10">
    <source>
        <dbReference type="Proteomes" id="UP000826195"/>
    </source>
</evidence>
<keyword evidence="4 6" id="KW-0539">Nucleus</keyword>
<dbReference type="GO" id="GO:0006974">
    <property type="term" value="P:DNA damage response"/>
    <property type="evidence" value="ECO:0007669"/>
    <property type="project" value="UniProtKB-KW"/>
</dbReference>
<organism evidence="9 10">
    <name type="scientific">Cotesia glomerata</name>
    <name type="common">Lepidopteran parasitic wasp</name>
    <name type="synonym">Apanteles glomeratus</name>
    <dbReference type="NCBI Taxonomy" id="32391"/>
    <lineage>
        <taxon>Eukaryota</taxon>
        <taxon>Metazoa</taxon>
        <taxon>Ecdysozoa</taxon>
        <taxon>Arthropoda</taxon>
        <taxon>Hexapoda</taxon>
        <taxon>Insecta</taxon>
        <taxon>Pterygota</taxon>
        <taxon>Neoptera</taxon>
        <taxon>Endopterygota</taxon>
        <taxon>Hymenoptera</taxon>
        <taxon>Apocrita</taxon>
        <taxon>Ichneumonoidea</taxon>
        <taxon>Braconidae</taxon>
        <taxon>Microgastrinae</taxon>
        <taxon>Cotesia</taxon>
    </lineage>
</organism>
<dbReference type="GO" id="GO:0000076">
    <property type="term" value="P:DNA replication checkpoint signaling"/>
    <property type="evidence" value="ECO:0007669"/>
    <property type="project" value="UniProtKB-UniRule"/>
</dbReference>
<feature type="compositionally biased region" description="Low complexity" evidence="7">
    <location>
        <begin position="24"/>
        <end position="33"/>
    </location>
</feature>
<comment type="function">
    <text evidence="6">Plays an important role in the control of DNA replication and the maintenance of replication fork stability.</text>
</comment>
<evidence type="ECO:0000259" key="8">
    <source>
        <dbReference type="Pfam" id="PF07962"/>
    </source>
</evidence>
<feature type="region of interest" description="Disordered" evidence="7">
    <location>
        <begin position="207"/>
        <end position="235"/>
    </location>
</feature>
<dbReference type="Proteomes" id="UP000826195">
    <property type="component" value="Unassembled WGS sequence"/>
</dbReference>
<dbReference type="GO" id="GO:0043111">
    <property type="term" value="P:replication fork arrest"/>
    <property type="evidence" value="ECO:0007669"/>
    <property type="project" value="TreeGrafter"/>
</dbReference>
<comment type="caution">
    <text evidence="9">The sequence shown here is derived from an EMBL/GenBank/DDBJ whole genome shotgun (WGS) entry which is preliminary data.</text>
</comment>
<feature type="compositionally biased region" description="Polar residues" evidence="7">
    <location>
        <begin position="282"/>
        <end position="300"/>
    </location>
</feature>
<dbReference type="EMBL" id="JAHXZJ010002237">
    <property type="protein sequence ID" value="KAH0546467.1"/>
    <property type="molecule type" value="Genomic_DNA"/>
</dbReference>
<feature type="compositionally biased region" description="Low complexity" evidence="7">
    <location>
        <begin position="207"/>
        <end position="227"/>
    </location>
</feature>
<reference evidence="9 10" key="1">
    <citation type="journal article" date="2021" name="J. Hered.">
        <title>A chromosome-level genome assembly of the parasitoid wasp, Cotesia glomerata (Hymenoptera: Braconidae).</title>
        <authorList>
            <person name="Pinto B.J."/>
            <person name="Weis J.J."/>
            <person name="Gamble T."/>
            <person name="Ode P.J."/>
            <person name="Paul R."/>
            <person name="Zaspel J.M."/>
        </authorList>
    </citation>
    <scope>NUCLEOTIDE SEQUENCE [LARGE SCALE GENOMIC DNA]</scope>
    <source>
        <strain evidence="9">CgM1</strain>
    </source>
</reference>
<evidence type="ECO:0000256" key="6">
    <source>
        <dbReference type="RuleBase" id="RU366049"/>
    </source>
</evidence>
<feature type="compositionally biased region" description="Basic and acidic residues" evidence="7">
    <location>
        <begin position="9"/>
        <end position="23"/>
    </location>
</feature>
<feature type="region of interest" description="Disordered" evidence="7">
    <location>
        <begin position="1"/>
        <end position="71"/>
    </location>
</feature>
<evidence type="ECO:0000313" key="9">
    <source>
        <dbReference type="EMBL" id="KAH0546467.1"/>
    </source>
</evidence>
<dbReference type="GO" id="GO:0003677">
    <property type="term" value="F:DNA binding"/>
    <property type="evidence" value="ECO:0007669"/>
    <property type="project" value="TreeGrafter"/>
</dbReference>
<evidence type="ECO:0000256" key="2">
    <source>
        <dbReference type="ARBA" id="ARBA00006075"/>
    </source>
</evidence>
<gene>
    <name evidence="9" type="ORF">KQX54_009851</name>
</gene>
<keyword evidence="5 6" id="KW-0131">Cell cycle</keyword>
<dbReference type="PANTHER" id="PTHR13220:SF11">
    <property type="entry name" value="TIMELESS-INTERACTING PROTEIN"/>
    <property type="match status" value="1"/>
</dbReference>
<proteinExistence type="inferred from homology"/>
<evidence type="ECO:0000256" key="5">
    <source>
        <dbReference type="ARBA" id="ARBA00023306"/>
    </source>
</evidence>
<evidence type="ECO:0000256" key="3">
    <source>
        <dbReference type="ARBA" id="ARBA00022763"/>
    </source>
</evidence>
<dbReference type="InterPro" id="IPR040038">
    <property type="entry name" value="TIPIN/Csm3/Swi3"/>
</dbReference>
<evidence type="ECO:0000256" key="7">
    <source>
        <dbReference type="SAM" id="MobiDB-lite"/>
    </source>
</evidence>
<name>A0AAV7I8F7_COTGL</name>
<dbReference type="GO" id="GO:0031298">
    <property type="term" value="C:replication fork protection complex"/>
    <property type="evidence" value="ECO:0007669"/>
    <property type="project" value="TreeGrafter"/>
</dbReference>
<keyword evidence="10" id="KW-1185">Reference proteome</keyword>
<dbReference type="GO" id="GO:0031297">
    <property type="term" value="P:replication fork processing"/>
    <property type="evidence" value="ECO:0007669"/>
    <property type="project" value="UniProtKB-UniRule"/>
</dbReference>